<evidence type="ECO:0000313" key="2">
    <source>
        <dbReference type="Proteomes" id="UP001140949"/>
    </source>
</evidence>
<dbReference type="Proteomes" id="UP001140949">
    <property type="component" value="Unassembled WGS sequence"/>
</dbReference>
<evidence type="ECO:0000313" key="1">
    <source>
        <dbReference type="EMBL" id="KAJ6829136.1"/>
    </source>
</evidence>
<name>A0AAX6GK52_IRIPA</name>
<comment type="caution">
    <text evidence="1">The sequence shown here is derived from an EMBL/GenBank/DDBJ whole genome shotgun (WGS) entry which is preliminary data.</text>
</comment>
<gene>
    <name evidence="1" type="ORF">M6B38_360020</name>
</gene>
<sequence>MLTVKNLKSSIRSLFVPLICINLSCSFCIIDDCIIDHFSEGYTELKTTKHIATTVG</sequence>
<reference evidence="1" key="1">
    <citation type="journal article" date="2023" name="GigaByte">
        <title>Genome assembly of the bearded iris, Iris pallida Lam.</title>
        <authorList>
            <person name="Bruccoleri R.E."/>
            <person name="Oakeley E.J."/>
            <person name="Faust A.M.E."/>
            <person name="Altorfer M."/>
            <person name="Dessus-Babus S."/>
            <person name="Burckhardt D."/>
            <person name="Oertli M."/>
            <person name="Naumann U."/>
            <person name="Petersen F."/>
            <person name="Wong J."/>
        </authorList>
    </citation>
    <scope>NUCLEOTIDE SEQUENCE</scope>
    <source>
        <strain evidence="1">GSM-AAB239-AS_SAM_17_03QT</strain>
    </source>
</reference>
<protein>
    <submittedName>
        <fullName evidence="1">GPN-loop GTPase 3</fullName>
    </submittedName>
</protein>
<organism evidence="1 2">
    <name type="scientific">Iris pallida</name>
    <name type="common">Sweet iris</name>
    <dbReference type="NCBI Taxonomy" id="29817"/>
    <lineage>
        <taxon>Eukaryota</taxon>
        <taxon>Viridiplantae</taxon>
        <taxon>Streptophyta</taxon>
        <taxon>Embryophyta</taxon>
        <taxon>Tracheophyta</taxon>
        <taxon>Spermatophyta</taxon>
        <taxon>Magnoliopsida</taxon>
        <taxon>Liliopsida</taxon>
        <taxon>Asparagales</taxon>
        <taxon>Iridaceae</taxon>
        <taxon>Iridoideae</taxon>
        <taxon>Irideae</taxon>
        <taxon>Iris</taxon>
    </lineage>
</organism>
<dbReference type="AlphaFoldDB" id="A0AAX6GK52"/>
<reference evidence="1" key="2">
    <citation type="submission" date="2023-04" db="EMBL/GenBank/DDBJ databases">
        <authorList>
            <person name="Bruccoleri R.E."/>
            <person name="Oakeley E.J."/>
            <person name="Faust A.-M."/>
            <person name="Dessus-Babus S."/>
            <person name="Altorfer M."/>
            <person name="Burckhardt D."/>
            <person name="Oertli M."/>
            <person name="Naumann U."/>
            <person name="Petersen F."/>
            <person name="Wong J."/>
        </authorList>
    </citation>
    <scope>NUCLEOTIDE SEQUENCE</scope>
    <source>
        <strain evidence="1">GSM-AAB239-AS_SAM_17_03QT</strain>
        <tissue evidence="1">Leaf</tissue>
    </source>
</reference>
<accession>A0AAX6GK52</accession>
<proteinExistence type="predicted"/>
<dbReference type="EMBL" id="JANAVB010018993">
    <property type="protein sequence ID" value="KAJ6829136.1"/>
    <property type="molecule type" value="Genomic_DNA"/>
</dbReference>
<keyword evidence="2" id="KW-1185">Reference proteome</keyword>